<dbReference type="Pfam" id="PF10566">
    <property type="entry name" value="Glyco_hydro_97"/>
    <property type="match status" value="1"/>
</dbReference>
<dbReference type="InterPro" id="IPR019563">
    <property type="entry name" value="GH97_catalytic"/>
</dbReference>
<proteinExistence type="predicted"/>
<feature type="domain" description="Glycosyl-hydrolase 97 C-terminal oligomerisation" evidence="8">
    <location>
        <begin position="540"/>
        <end position="636"/>
    </location>
</feature>
<dbReference type="InterPro" id="IPR036514">
    <property type="entry name" value="SGNH_hydro_sf"/>
</dbReference>
<name>A0A414Y227_9BACT</name>
<dbReference type="Pfam" id="PF14508">
    <property type="entry name" value="GH97_N"/>
    <property type="match status" value="1"/>
</dbReference>
<dbReference type="SUPFAM" id="SSF52266">
    <property type="entry name" value="SGNH hydrolase"/>
    <property type="match status" value="1"/>
</dbReference>
<sequence length="1028" mass="116956">MFLQCKIWIRVLGILMFVLANSWSMMGEEYTLLSPDRKLKVQFIRTDEGSFEYKFLMENKLIIDSSPIGYKMNNGNKIPGNDWVISNHSKRSFKSVWKPVWGKRSLVPDVFNELTLELAPRMKNGTTKLLFVVRLYNDGLAFRYEFPEKQEGLQSELTGFCFAGDYTAWSYNGENANIGPEKLSNIDGTRRPVVLLNVDPECYVAIHEADLRAGNPLRLTSQKENLSFMVEPSPVTLSEENCSSWRVVMAGDKLGTLVDSHVVELLNPEPQMDFSWVKPGVYVWDWRINGAIAGDFTYTMTYPSWVRMVDFASRQGFGGLVLDANWYGPEHESESDPMKGGQAQDVRKIIQYAKNRGVGIWLYLNDVGGRNYPIEETLKLYHDWGAVGVKYGFMKGTEQEKNVRTRMITELCAENRLLVDFHDGPIHPYGQMRTWPNAITREYCHAQLDAHRVFIPSTFVTSVFVNMLAGPIDMNNGMFDLRQGATTRVDENQPVPSTVVSEAARTLVTFSGATILPDIPEFYEKYPELLSFISAQQMPWKESKTLDGKVGEYIIMMRQTDDAYLVAAVTNEKERELEIPLSFLPAGKFDLTLMQDGVDAHYLKNRESYRVSTHTVKNGDRIKVRLAAGGGACLLLRKKLPECLSLRSGLYWTNKKIQKKEPLKIAFLGGSITQAPGYRVQFEEWFKQSYPEVPLSTINAGIGGTGSDLGVARVDEKVLSENPDLVFVEFAVNDAQTDSLQIVRSMEGIVRKIQKHSKQVDICFLYTTNTPQKSTIMGGEHWRSARIMEQVARYYGIPSVSFDYAVARLLREDKLVMHALKDMDYGKRIRFTEDGTHPGDAGHAIYTETLCKAFPNMIKKGRVMAPKSLPLCDTNYEAANMYDVKEAWLSSGWEKKENSDPYVRPFREYFSYVASTNKSGEKIHFRFRGTRLGLFDIMGLRGAHLKVLVDGKNVKETRRFDKYCTYNRMSYFWLPELPEGEHTVEIVADCKPFDKMEILQTDKKIDMGELNKQEVAIGKILCVGEILD</sequence>
<dbReference type="InterPro" id="IPR013830">
    <property type="entry name" value="SGNH_hydro"/>
</dbReference>
<evidence type="ECO:0000259" key="6">
    <source>
        <dbReference type="Pfam" id="PF13472"/>
    </source>
</evidence>
<comment type="cofactor">
    <cofactor evidence="1">
        <name>Ca(2+)</name>
        <dbReference type="ChEBI" id="CHEBI:29108"/>
    </cofactor>
</comment>
<keyword evidence="4" id="KW-1133">Transmembrane helix</keyword>
<dbReference type="SUPFAM" id="SSF51445">
    <property type="entry name" value="(Trans)glycosidases"/>
    <property type="match status" value="1"/>
</dbReference>
<feature type="domain" description="SGNH hydrolase-type esterase" evidence="6">
    <location>
        <begin position="667"/>
        <end position="845"/>
    </location>
</feature>
<keyword evidence="4" id="KW-0472">Membrane</keyword>
<evidence type="ECO:0000259" key="5">
    <source>
        <dbReference type="Pfam" id="PF10566"/>
    </source>
</evidence>
<dbReference type="Gene3D" id="3.40.50.1110">
    <property type="entry name" value="SGNH hydrolase"/>
    <property type="match status" value="1"/>
</dbReference>
<evidence type="ECO:0000256" key="2">
    <source>
        <dbReference type="ARBA" id="ARBA00011245"/>
    </source>
</evidence>
<dbReference type="CDD" id="cd00229">
    <property type="entry name" value="SGNH_hydrolase"/>
    <property type="match status" value="1"/>
</dbReference>
<dbReference type="GO" id="GO:0016788">
    <property type="term" value="F:hydrolase activity, acting on ester bonds"/>
    <property type="evidence" value="ECO:0007669"/>
    <property type="project" value="UniProtKB-ARBA"/>
</dbReference>
<evidence type="ECO:0008006" key="11">
    <source>
        <dbReference type="Google" id="ProtNLM"/>
    </source>
</evidence>
<dbReference type="InterPro" id="IPR013785">
    <property type="entry name" value="Aldolase_TIM"/>
</dbReference>
<dbReference type="PANTHER" id="PTHR35803">
    <property type="entry name" value="GLUCAN 1,4-ALPHA-GLUCOSIDASE SUSB-RELATED"/>
    <property type="match status" value="1"/>
</dbReference>
<dbReference type="GO" id="GO:0030246">
    <property type="term" value="F:carbohydrate binding"/>
    <property type="evidence" value="ECO:0007669"/>
    <property type="project" value="InterPro"/>
</dbReference>
<dbReference type="InterPro" id="IPR052720">
    <property type="entry name" value="Glycosyl_hydrolase_97"/>
</dbReference>
<evidence type="ECO:0000259" key="7">
    <source>
        <dbReference type="Pfam" id="PF14508"/>
    </source>
</evidence>
<dbReference type="EMBL" id="QRKC01000001">
    <property type="protein sequence ID" value="RHH80135.1"/>
    <property type="molecule type" value="Genomic_DNA"/>
</dbReference>
<comment type="subunit">
    <text evidence="2">Monomer.</text>
</comment>
<evidence type="ECO:0000313" key="9">
    <source>
        <dbReference type="EMBL" id="RHH80135.1"/>
    </source>
</evidence>
<dbReference type="InterPro" id="IPR029483">
    <property type="entry name" value="GH97_C"/>
</dbReference>
<dbReference type="Gene3D" id="2.60.120.260">
    <property type="entry name" value="Galactose-binding domain-like"/>
    <property type="match status" value="1"/>
</dbReference>
<dbReference type="InterPro" id="IPR017853">
    <property type="entry name" value="GH"/>
</dbReference>
<evidence type="ECO:0000256" key="4">
    <source>
        <dbReference type="SAM" id="Phobius"/>
    </source>
</evidence>
<dbReference type="Pfam" id="PF13472">
    <property type="entry name" value="Lipase_GDSL_2"/>
    <property type="match status" value="1"/>
</dbReference>
<feature type="domain" description="Glycosyl-hydrolase 97 catalytic" evidence="5">
    <location>
        <begin position="292"/>
        <end position="442"/>
    </location>
</feature>
<evidence type="ECO:0000313" key="10">
    <source>
        <dbReference type="Proteomes" id="UP000283732"/>
    </source>
</evidence>
<dbReference type="Pfam" id="PF14509">
    <property type="entry name" value="GH97_C"/>
    <property type="match status" value="1"/>
</dbReference>
<feature type="transmembrane region" description="Helical" evidence="4">
    <location>
        <begin position="7"/>
        <end position="26"/>
    </location>
</feature>
<organism evidence="9 10">
    <name type="scientific">Parabacteroides merdae</name>
    <dbReference type="NCBI Taxonomy" id="46503"/>
    <lineage>
        <taxon>Bacteria</taxon>
        <taxon>Pseudomonadati</taxon>
        <taxon>Bacteroidota</taxon>
        <taxon>Bacteroidia</taxon>
        <taxon>Bacteroidales</taxon>
        <taxon>Tannerellaceae</taxon>
        <taxon>Parabacteroides</taxon>
    </lineage>
</organism>
<gene>
    <name evidence="9" type="ORF">DW191_03145</name>
</gene>
<evidence type="ECO:0000256" key="3">
    <source>
        <dbReference type="ARBA" id="ARBA00022837"/>
    </source>
</evidence>
<protein>
    <recommendedName>
        <fullName evidence="11">Glycoside hydrolase family 97 protein</fullName>
    </recommendedName>
</protein>
<dbReference type="InterPro" id="IPR029486">
    <property type="entry name" value="GH97_N"/>
</dbReference>
<reference evidence="9 10" key="1">
    <citation type="submission" date="2018-08" db="EMBL/GenBank/DDBJ databases">
        <title>A genome reference for cultivated species of the human gut microbiota.</title>
        <authorList>
            <person name="Zou Y."/>
            <person name="Xue W."/>
            <person name="Luo G."/>
        </authorList>
    </citation>
    <scope>NUCLEOTIDE SEQUENCE [LARGE SCALE GENOMIC DNA]</scope>
    <source>
        <strain evidence="9 10">AM16-50</strain>
    </source>
</reference>
<evidence type="ECO:0000259" key="8">
    <source>
        <dbReference type="Pfam" id="PF14509"/>
    </source>
</evidence>
<feature type="domain" description="Glycosyl-hydrolase 97 N-terminal" evidence="7">
    <location>
        <begin position="33"/>
        <end position="267"/>
    </location>
</feature>
<evidence type="ECO:0000256" key="1">
    <source>
        <dbReference type="ARBA" id="ARBA00001913"/>
    </source>
</evidence>
<dbReference type="Proteomes" id="UP000283732">
    <property type="component" value="Unassembled WGS sequence"/>
</dbReference>
<comment type="caution">
    <text evidence="9">The sequence shown here is derived from an EMBL/GenBank/DDBJ whole genome shotgun (WGS) entry which is preliminary data.</text>
</comment>
<dbReference type="InterPro" id="IPR014718">
    <property type="entry name" value="GH-type_carb-bd"/>
</dbReference>
<accession>A0A414Y227</accession>
<keyword evidence="4" id="KW-0812">Transmembrane</keyword>
<dbReference type="AlphaFoldDB" id="A0A414Y227"/>
<dbReference type="RefSeq" id="WP_122290925.1">
    <property type="nucleotide sequence ID" value="NZ_QRKC01000001.1"/>
</dbReference>
<dbReference type="Gene3D" id="3.20.20.70">
    <property type="entry name" value="Aldolase class I"/>
    <property type="match status" value="1"/>
</dbReference>
<dbReference type="Gene3D" id="2.70.98.10">
    <property type="match status" value="1"/>
</dbReference>
<keyword evidence="3" id="KW-0106">Calcium</keyword>